<keyword evidence="1" id="KW-0472">Membrane</keyword>
<feature type="transmembrane region" description="Helical" evidence="1">
    <location>
        <begin position="192"/>
        <end position="212"/>
    </location>
</feature>
<gene>
    <name evidence="2" type="ORF">F960_00455</name>
</gene>
<dbReference type="PATRIC" id="fig|1120926.3.peg.418"/>
<evidence type="ECO:0000256" key="1">
    <source>
        <dbReference type="SAM" id="Phobius"/>
    </source>
</evidence>
<dbReference type="EMBL" id="APPN01000046">
    <property type="protein sequence ID" value="ENV35157.1"/>
    <property type="molecule type" value="Genomic_DNA"/>
</dbReference>
<keyword evidence="1" id="KW-1133">Transmembrane helix</keyword>
<proteinExistence type="predicted"/>
<comment type="caution">
    <text evidence="2">The sequence shown here is derived from an EMBL/GenBank/DDBJ whole genome shotgun (WGS) entry which is preliminary data.</text>
</comment>
<reference evidence="2 3" key="1">
    <citation type="submission" date="2013-02" db="EMBL/GenBank/DDBJ databases">
        <title>The Genome Sequence of Acinetobacter gerneri CIP 107464.</title>
        <authorList>
            <consortium name="The Broad Institute Genome Sequencing Platform"/>
            <consortium name="The Broad Institute Genome Sequencing Center for Infectious Disease"/>
            <person name="Cerqueira G."/>
            <person name="Feldgarden M."/>
            <person name="Courvalin P."/>
            <person name="Perichon B."/>
            <person name="Grillot-Courvalin C."/>
            <person name="Clermont D."/>
            <person name="Rocha E."/>
            <person name="Yoon E.-J."/>
            <person name="Nemec A."/>
            <person name="Walker B."/>
            <person name="Young S.K."/>
            <person name="Zeng Q."/>
            <person name="Gargeya S."/>
            <person name="Fitzgerald M."/>
            <person name="Haas B."/>
            <person name="Abouelleil A."/>
            <person name="Alvarado L."/>
            <person name="Arachchi H.M."/>
            <person name="Berlin A.M."/>
            <person name="Chapman S.B."/>
            <person name="Dewar J."/>
            <person name="Goldberg J."/>
            <person name="Griggs A."/>
            <person name="Gujja S."/>
            <person name="Hansen M."/>
            <person name="Howarth C."/>
            <person name="Imamovic A."/>
            <person name="Larimer J."/>
            <person name="McCowan C."/>
            <person name="Murphy C."/>
            <person name="Neiman D."/>
            <person name="Pearson M."/>
            <person name="Priest M."/>
            <person name="Roberts A."/>
            <person name="Saif S."/>
            <person name="Shea T."/>
            <person name="Sisk P."/>
            <person name="Sykes S."/>
            <person name="Wortman J."/>
            <person name="Nusbaum C."/>
            <person name="Birren B."/>
        </authorList>
    </citation>
    <scope>NUCLEOTIDE SEQUENCE [LARGE SCALE GENOMIC DNA]</scope>
    <source>
        <strain evidence="2 3">CIP 107464</strain>
    </source>
</reference>
<organism evidence="2 3">
    <name type="scientific">Acinetobacter gerneri DSM 14967 = CIP 107464 = MTCC 9824</name>
    <dbReference type="NCBI Taxonomy" id="1120926"/>
    <lineage>
        <taxon>Bacteria</taxon>
        <taxon>Pseudomonadati</taxon>
        <taxon>Pseudomonadota</taxon>
        <taxon>Gammaproteobacteria</taxon>
        <taxon>Moraxellales</taxon>
        <taxon>Moraxellaceae</taxon>
        <taxon>Acinetobacter</taxon>
    </lineage>
</organism>
<feature type="transmembrane region" description="Helical" evidence="1">
    <location>
        <begin position="51"/>
        <end position="68"/>
    </location>
</feature>
<keyword evidence="1" id="KW-0812">Transmembrane</keyword>
<feature type="transmembrane region" description="Helical" evidence="1">
    <location>
        <begin position="14"/>
        <end position="39"/>
    </location>
</feature>
<protein>
    <submittedName>
        <fullName evidence="2">Uncharacterized protein</fullName>
    </submittedName>
</protein>
<name>N8YEC2_9GAMM</name>
<keyword evidence="3" id="KW-1185">Reference proteome</keyword>
<sequence>MIKKPISIQKIKKLLKVIFLISSLVFLLLIASIASILILDRYFAVSITFEQSINMVIVSFICLMFPVIHRAQARWFWFTRHNIQAVPEWMSVQTPALPQVSTSLGQRVLLYFLDLIAIILLIAIFLPFHTQAWIYQSISAIAPSSRLYILCLVMLCLCIFLLLNGLLFLIFKLLKQPDLETSLARQLLENWLYSYVFTFTICIFICCFSGLLNLRYLATF</sequence>
<dbReference type="Proteomes" id="UP000013117">
    <property type="component" value="Unassembled WGS sequence"/>
</dbReference>
<feature type="transmembrane region" description="Helical" evidence="1">
    <location>
        <begin position="147"/>
        <end position="171"/>
    </location>
</feature>
<evidence type="ECO:0000313" key="3">
    <source>
        <dbReference type="Proteomes" id="UP000013117"/>
    </source>
</evidence>
<dbReference type="HOGENOM" id="CLU_1253693_0_0_6"/>
<accession>N8YEC2</accession>
<dbReference type="AlphaFoldDB" id="N8YEC2"/>
<evidence type="ECO:0000313" key="2">
    <source>
        <dbReference type="EMBL" id="ENV35157.1"/>
    </source>
</evidence>
<feature type="transmembrane region" description="Helical" evidence="1">
    <location>
        <begin position="108"/>
        <end position="127"/>
    </location>
</feature>